<dbReference type="Proteomes" id="UP001633002">
    <property type="component" value="Unassembled WGS sequence"/>
</dbReference>
<sequence>MTTKRGRSPPLQHAPMPVDCTHDVAEEGSITDAKRLRGEHGSAGASGSNQHLTVFRQPQGLVEGGRKPVSFNELSFCSPADVFPHLDLKDIRTKGHVVFDGRLFSPGDSHAGKFTVDISVEALRKIVTFPLIEECTRIVLPSVVQEEFLKQTGYKNVGAAFDLFSQWFRYDLKKARNEGWFIENFSRFSLEGRPHGEILDNRCRFVIRQALKIIGRSPNTGYCSQTLVLLAMAHVDPELPHLRPDWHIFLHNEIVRALTLTKSDRTSVAKFREGWAALVDIIKFNVESNDPGAGAANHLLLEDGKHKRNAFDDTRARWDAEKGSLVREREELKRELQKVQAEAEAANKESEGLRQQKIRLQEDFEQQKHDWEESERKLNIEMAELHACKLKNADCEDKLSRELQSIQEELQQKQARKVNTDELKQILLEKESALRKLRTEEERIAKSLNAAQKNVTKLQKALKKMPAGIVVKSDVKASEILKNGTFQISLYPPSFNSTTASWTQRIKCPPVVCVLCRSLISPGAEIRIPECDHPYHVSCVCSSFGVNYLACWVENCESLAPISWVKEFGLHRQIDYDAILERVWTTEESRCFQDTDFMDAVDGEIAGAVAMQLRKKEWVYQLSKDVRSKRIQWLRGTKSRGLSKSFEGNVVFELQPPPHRLGGMQFNQWVESKSGTPIADWKRLWDYQNTDIWIWASRVPMFEVGIHNQCLQGIVLRHQAGSASLIESICRVNSILSIRIRPFDGIFLDCFVQALLAVPWVLEHVTRLVSHGLILIYRTGKIPLDVLLNQINYKLASDFDALSPLWRASKEWHETGSAPDVCSSVTSLEIQAGDIQAWLKFQP</sequence>
<evidence type="ECO:0000313" key="4">
    <source>
        <dbReference type="Proteomes" id="UP001633002"/>
    </source>
</evidence>
<accession>A0ABD3I0R7</accession>
<dbReference type="AlphaFoldDB" id="A0ABD3I0R7"/>
<name>A0ABD3I0R7_9MARC</name>
<organism evidence="3 4">
    <name type="scientific">Riccia sorocarpa</name>
    <dbReference type="NCBI Taxonomy" id="122646"/>
    <lineage>
        <taxon>Eukaryota</taxon>
        <taxon>Viridiplantae</taxon>
        <taxon>Streptophyta</taxon>
        <taxon>Embryophyta</taxon>
        <taxon>Marchantiophyta</taxon>
        <taxon>Marchantiopsida</taxon>
        <taxon>Marchantiidae</taxon>
        <taxon>Marchantiales</taxon>
        <taxon>Ricciaceae</taxon>
        <taxon>Riccia</taxon>
    </lineage>
</organism>
<feature type="coiled-coil region" evidence="1">
    <location>
        <begin position="315"/>
        <end position="363"/>
    </location>
</feature>
<comment type="caution">
    <text evidence="3">The sequence shown here is derived from an EMBL/GenBank/DDBJ whole genome shotgun (WGS) entry which is preliminary data.</text>
</comment>
<keyword evidence="1" id="KW-0175">Coiled coil</keyword>
<dbReference type="CDD" id="cd16448">
    <property type="entry name" value="RING-H2"/>
    <property type="match status" value="1"/>
</dbReference>
<feature type="region of interest" description="Disordered" evidence="2">
    <location>
        <begin position="1"/>
        <end position="20"/>
    </location>
</feature>
<reference evidence="3 4" key="1">
    <citation type="submission" date="2024-09" db="EMBL/GenBank/DDBJ databases">
        <title>Chromosome-scale assembly of Riccia sorocarpa.</title>
        <authorList>
            <person name="Paukszto L."/>
        </authorList>
    </citation>
    <scope>NUCLEOTIDE SEQUENCE [LARGE SCALE GENOMIC DNA]</scope>
    <source>
        <strain evidence="3">LP-2024</strain>
        <tissue evidence="3">Aerial parts of the thallus</tissue>
    </source>
</reference>
<gene>
    <name evidence="3" type="ORF">R1sor_011398</name>
</gene>
<feature type="coiled-coil region" evidence="1">
    <location>
        <begin position="396"/>
        <end position="454"/>
    </location>
</feature>
<evidence type="ECO:0000256" key="2">
    <source>
        <dbReference type="SAM" id="MobiDB-lite"/>
    </source>
</evidence>
<protein>
    <recommendedName>
        <fullName evidence="5">RING-type domain-containing protein</fullName>
    </recommendedName>
</protein>
<evidence type="ECO:0000256" key="1">
    <source>
        <dbReference type="SAM" id="Coils"/>
    </source>
</evidence>
<keyword evidence="4" id="KW-1185">Reference proteome</keyword>
<evidence type="ECO:0008006" key="5">
    <source>
        <dbReference type="Google" id="ProtNLM"/>
    </source>
</evidence>
<dbReference type="EMBL" id="JBJQOH010000002">
    <property type="protein sequence ID" value="KAL3697322.1"/>
    <property type="molecule type" value="Genomic_DNA"/>
</dbReference>
<proteinExistence type="predicted"/>
<evidence type="ECO:0000313" key="3">
    <source>
        <dbReference type="EMBL" id="KAL3697322.1"/>
    </source>
</evidence>
<dbReference type="SUPFAM" id="SSF57850">
    <property type="entry name" value="RING/U-box"/>
    <property type="match status" value="1"/>
</dbReference>